<feature type="domain" description="YjeF C-terminal" evidence="20">
    <location>
        <begin position="231"/>
        <end position="544"/>
    </location>
</feature>
<comment type="function">
    <text evidence="14 19">Bifunctional enzyme that catalyzes the epimerization of the S- and R-forms of NAD(P)HX and the dehydration of the S-form of NAD(P)HX at the expense of ADP, which is converted to AMP. This allows the repair of both epimers of NAD(P)HX, a damaged form of NAD(P)H that is a result of enzymatic or heat-dependent hydration.</text>
</comment>
<keyword evidence="10 17" id="KW-0520">NAD</keyword>
<dbReference type="HAMAP" id="MF_01965">
    <property type="entry name" value="NADHX_dehydratase"/>
    <property type="match status" value="1"/>
</dbReference>
<feature type="binding site" evidence="18">
    <location>
        <position position="165"/>
    </location>
    <ligand>
        <name>(6S)-NADPHX</name>
        <dbReference type="ChEBI" id="CHEBI:64076"/>
    </ligand>
</feature>
<comment type="similarity">
    <text evidence="3 19">In the N-terminal section; belongs to the NnrE/AIBP family.</text>
</comment>
<dbReference type="SUPFAM" id="SSF64153">
    <property type="entry name" value="YjeF N-terminal domain-like"/>
    <property type="match status" value="1"/>
</dbReference>
<comment type="similarity">
    <text evidence="4 19">In the C-terminal section; belongs to the NnrD/CARKD family.</text>
</comment>
<feature type="binding site" evidence="18">
    <location>
        <position position="131"/>
    </location>
    <ligand>
        <name>K(+)</name>
        <dbReference type="ChEBI" id="CHEBI:29103"/>
    </ligand>
</feature>
<comment type="catalytic activity">
    <reaction evidence="15 17 19">
        <text>(6S)-NADHX + ADP = AMP + phosphate + NADH + H(+)</text>
        <dbReference type="Rhea" id="RHEA:32223"/>
        <dbReference type="ChEBI" id="CHEBI:15378"/>
        <dbReference type="ChEBI" id="CHEBI:43474"/>
        <dbReference type="ChEBI" id="CHEBI:57945"/>
        <dbReference type="ChEBI" id="CHEBI:64074"/>
        <dbReference type="ChEBI" id="CHEBI:456215"/>
        <dbReference type="ChEBI" id="CHEBI:456216"/>
        <dbReference type="EC" id="4.2.1.136"/>
    </reaction>
</comment>
<evidence type="ECO:0000313" key="23">
    <source>
        <dbReference type="Proteomes" id="UP000184386"/>
    </source>
</evidence>
<feature type="binding site" evidence="18">
    <location>
        <position position="65"/>
    </location>
    <ligand>
        <name>K(+)</name>
        <dbReference type="ChEBI" id="CHEBI:29103"/>
    </ligand>
</feature>
<keyword evidence="9 18" id="KW-0630">Potassium</keyword>
<dbReference type="EC" id="5.1.99.6" evidence="19"/>
<comment type="function">
    <text evidence="18">Catalyzes the epimerization of the S- and R-forms of NAD(P)HX, a damaged form of NAD(P)H that is a result of enzymatic or heat-dependent hydration. This is a prerequisite for the S-specific NAD(P)H-hydrate dehydratase to allow the repair of both epimers of NAD(P)HX.</text>
</comment>
<evidence type="ECO:0000256" key="5">
    <source>
        <dbReference type="ARBA" id="ARBA00022723"/>
    </source>
</evidence>
<evidence type="ECO:0000256" key="16">
    <source>
        <dbReference type="ARBA" id="ARBA00049209"/>
    </source>
</evidence>
<dbReference type="PROSITE" id="PS51383">
    <property type="entry name" value="YJEF_C_3"/>
    <property type="match status" value="1"/>
</dbReference>
<evidence type="ECO:0000259" key="20">
    <source>
        <dbReference type="PROSITE" id="PS51383"/>
    </source>
</evidence>
<dbReference type="PROSITE" id="PS51385">
    <property type="entry name" value="YJEF_N"/>
    <property type="match status" value="1"/>
</dbReference>
<dbReference type="InterPro" id="IPR000631">
    <property type="entry name" value="CARKD"/>
</dbReference>
<dbReference type="Pfam" id="PF03853">
    <property type="entry name" value="YjeF_N"/>
    <property type="match status" value="1"/>
</dbReference>
<organism evidence="22 23">
    <name type="scientific">Anaerocolumna jejuensis DSM 15929</name>
    <dbReference type="NCBI Taxonomy" id="1121322"/>
    <lineage>
        <taxon>Bacteria</taxon>
        <taxon>Bacillati</taxon>
        <taxon>Bacillota</taxon>
        <taxon>Clostridia</taxon>
        <taxon>Lachnospirales</taxon>
        <taxon>Lachnospiraceae</taxon>
        <taxon>Anaerocolumna</taxon>
    </lineage>
</organism>
<comment type="catalytic activity">
    <reaction evidence="2 18 19">
        <text>(6R)-NADPHX = (6S)-NADPHX</text>
        <dbReference type="Rhea" id="RHEA:32227"/>
        <dbReference type="ChEBI" id="CHEBI:64076"/>
        <dbReference type="ChEBI" id="CHEBI:64077"/>
        <dbReference type="EC" id="5.1.99.6"/>
    </reaction>
</comment>
<accession>A0A1M6MX28</accession>
<comment type="catalytic activity">
    <reaction evidence="16 17 19">
        <text>(6S)-NADPHX + ADP = AMP + phosphate + NADPH + H(+)</text>
        <dbReference type="Rhea" id="RHEA:32235"/>
        <dbReference type="ChEBI" id="CHEBI:15378"/>
        <dbReference type="ChEBI" id="CHEBI:43474"/>
        <dbReference type="ChEBI" id="CHEBI:57783"/>
        <dbReference type="ChEBI" id="CHEBI:64076"/>
        <dbReference type="ChEBI" id="CHEBI:456215"/>
        <dbReference type="ChEBI" id="CHEBI:456216"/>
        <dbReference type="EC" id="4.2.1.136"/>
    </reaction>
</comment>
<evidence type="ECO:0000256" key="14">
    <source>
        <dbReference type="ARBA" id="ARBA00025153"/>
    </source>
</evidence>
<evidence type="ECO:0000256" key="17">
    <source>
        <dbReference type="HAMAP-Rule" id="MF_01965"/>
    </source>
</evidence>
<evidence type="ECO:0000256" key="2">
    <source>
        <dbReference type="ARBA" id="ARBA00000909"/>
    </source>
</evidence>
<keyword evidence="5 18" id="KW-0479">Metal-binding</keyword>
<dbReference type="NCBIfam" id="TIGR00196">
    <property type="entry name" value="yjeF_cterm"/>
    <property type="match status" value="1"/>
</dbReference>
<dbReference type="Pfam" id="PF01256">
    <property type="entry name" value="Carb_kinase"/>
    <property type="match status" value="2"/>
</dbReference>
<dbReference type="HAMAP" id="MF_01966">
    <property type="entry name" value="NADHX_epimerase"/>
    <property type="match status" value="1"/>
</dbReference>
<feature type="domain" description="YjeF N-terminal" evidence="21">
    <location>
        <begin position="10"/>
        <end position="222"/>
    </location>
</feature>
<keyword evidence="11 18" id="KW-0413">Isomerase</keyword>
<dbReference type="GO" id="GO:0052856">
    <property type="term" value="F:NAD(P)HX epimerase activity"/>
    <property type="evidence" value="ECO:0007669"/>
    <property type="project" value="UniProtKB-UniRule"/>
</dbReference>
<feature type="binding site" evidence="18">
    <location>
        <begin position="64"/>
        <end position="68"/>
    </location>
    <ligand>
        <name>(6S)-NADPHX</name>
        <dbReference type="ChEBI" id="CHEBI:64076"/>
    </ligand>
</feature>
<evidence type="ECO:0000256" key="3">
    <source>
        <dbReference type="ARBA" id="ARBA00006001"/>
    </source>
</evidence>
<dbReference type="GO" id="GO:0052855">
    <property type="term" value="F:ADP-dependent NAD(P)H-hydrate dehydratase activity"/>
    <property type="evidence" value="ECO:0007669"/>
    <property type="project" value="UniProtKB-UniRule"/>
</dbReference>
<protein>
    <recommendedName>
        <fullName evidence="19">Bifunctional NAD(P)H-hydrate repair enzyme</fullName>
    </recommendedName>
    <alternativeName>
        <fullName evidence="19">Nicotinamide nucleotide repair protein</fullName>
    </alternativeName>
    <domain>
        <recommendedName>
            <fullName evidence="19">ADP-dependent (S)-NAD(P)H-hydrate dehydratase</fullName>
            <ecNumber evidence="19">4.2.1.136</ecNumber>
        </recommendedName>
        <alternativeName>
            <fullName evidence="19">ADP-dependent NAD(P)HX dehydratase</fullName>
        </alternativeName>
    </domain>
    <domain>
        <recommendedName>
            <fullName evidence="19">NAD(P)H-hydrate epimerase</fullName>
            <ecNumber evidence="19">5.1.99.6</ecNumber>
        </recommendedName>
    </domain>
</protein>
<gene>
    <name evidence="17" type="primary">nnrD</name>
    <name evidence="18" type="synonym">nnrE</name>
    <name evidence="22" type="ORF">SAMN02745136_01214</name>
</gene>
<dbReference type="GO" id="GO:0005524">
    <property type="term" value="F:ATP binding"/>
    <property type="evidence" value="ECO:0007669"/>
    <property type="project" value="UniProtKB-UniRule"/>
</dbReference>
<evidence type="ECO:0000256" key="4">
    <source>
        <dbReference type="ARBA" id="ARBA00009524"/>
    </source>
</evidence>
<dbReference type="InterPro" id="IPR030677">
    <property type="entry name" value="Nnr"/>
</dbReference>
<comment type="caution">
    <text evidence="17">Lacks conserved residue(s) required for the propagation of feature annotation.</text>
</comment>
<dbReference type="Gene3D" id="3.40.50.10260">
    <property type="entry name" value="YjeF N-terminal domain"/>
    <property type="match status" value="1"/>
</dbReference>
<sequence length="544" mass="58428">MKYLVSSGEMKEIDKKTIDGMGIPAIVLMERAALKVAEAVEGYLKEPEGLYQGNKILAICGTGNNGADGIAAARILSCKGHEAKIYVIGDRTKASALFTQQLEIAVNFGVPMISNLDSAEYTIDNNTILIDAVFGVGLNKEVTGIYRDIIDKINLLVKRRVFSVDIPSGLSGDTGFPMGAAVKADSTITFGYLKAGMVMYPGCEYAGEVTTADIGFASGEKLGLNLKYFTYDKADLKLLPLRKAYSNKGSYKKVFIIAGSSNMSGAAYFSARAAYKTGAGLVKIMTNEKNRSILQTSLPEALLCTYPDGELTAAMLHSLKEELTWGDVLVIGPGIGRSKEAEKLLELVLENVKVPLIVDGDAIWLLGQKISALQKEKFSPDILNEENNTLSDKTGENSLSYRVGYLKNLLPDNTILTPHLKELSYLLGVPVERIQKGLLEIADICMEGNHNIYAIKDARTVVAFEGKQYINMSGNNGMATGGSGDVLTGIIAGLIAGGLQEPAAAALGVYLHGLAGDYACRDLGEYSLMATDITDYISRAMSRK</sequence>
<evidence type="ECO:0000256" key="11">
    <source>
        <dbReference type="ARBA" id="ARBA00023235"/>
    </source>
</evidence>
<name>A0A1M6MX28_9FIRM</name>
<dbReference type="GO" id="GO:0046872">
    <property type="term" value="F:metal ion binding"/>
    <property type="evidence" value="ECO:0007669"/>
    <property type="project" value="UniProtKB-UniRule"/>
</dbReference>
<proteinExistence type="inferred from homology"/>
<keyword evidence="13" id="KW-0511">Multifunctional enzyme</keyword>
<dbReference type="InterPro" id="IPR029056">
    <property type="entry name" value="Ribokinase-like"/>
</dbReference>
<comment type="cofactor">
    <cofactor evidence="18 19">
        <name>K(+)</name>
        <dbReference type="ChEBI" id="CHEBI:29103"/>
    </cofactor>
    <text evidence="18 19">Binds 1 potassium ion per subunit.</text>
</comment>
<comment type="similarity">
    <text evidence="17">Belongs to the NnrD/CARKD family.</text>
</comment>
<dbReference type="Proteomes" id="UP000184386">
    <property type="component" value="Unassembled WGS sequence"/>
</dbReference>
<evidence type="ECO:0000256" key="6">
    <source>
        <dbReference type="ARBA" id="ARBA00022741"/>
    </source>
</evidence>
<dbReference type="Gene3D" id="3.40.1190.20">
    <property type="match status" value="1"/>
</dbReference>
<dbReference type="PROSITE" id="PS01050">
    <property type="entry name" value="YJEF_C_2"/>
    <property type="match status" value="1"/>
</dbReference>
<feature type="binding site" evidence="17">
    <location>
        <position position="266"/>
    </location>
    <ligand>
        <name>(6S)-NADPHX</name>
        <dbReference type="ChEBI" id="CHEBI:64076"/>
    </ligand>
</feature>
<evidence type="ECO:0000256" key="1">
    <source>
        <dbReference type="ARBA" id="ARBA00000013"/>
    </source>
</evidence>
<comment type="function">
    <text evidence="17">Catalyzes the dehydration of the S-form of NAD(P)HX at the expense of ADP, which is converted to AMP. Together with NAD(P)HX epimerase, which catalyzes the epimerization of the S- and R-forms, the enzyme allows the repair of both epimers of NAD(P)HX, a damaged form of NAD(P)H that is a result of enzymatic or heat-dependent hydration.</text>
</comment>
<dbReference type="SUPFAM" id="SSF53613">
    <property type="entry name" value="Ribokinase-like"/>
    <property type="match status" value="1"/>
</dbReference>
<reference evidence="22 23" key="1">
    <citation type="submission" date="2016-11" db="EMBL/GenBank/DDBJ databases">
        <authorList>
            <person name="Jaros S."/>
            <person name="Januszkiewicz K."/>
            <person name="Wedrychowicz H."/>
        </authorList>
    </citation>
    <scope>NUCLEOTIDE SEQUENCE [LARGE SCALE GENOMIC DNA]</scope>
    <source>
        <strain evidence="22 23">DSM 15929</strain>
    </source>
</reference>
<dbReference type="InterPro" id="IPR017953">
    <property type="entry name" value="Carbohydrate_kinase_pred_CS"/>
</dbReference>
<comment type="catalytic activity">
    <reaction evidence="1 18 19">
        <text>(6R)-NADHX = (6S)-NADHX</text>
        <dbReference type="Rhea" id="RHEA:32215"/>
        <dbReference type="ChEBI" id="CHEBI:64074"/>
        <dbReference type="ChEBI" id="CHEBI:64075"/>
        <dbReference type="EC" id="5.1.99.6"/>
    </reaction>
</comment>
<feature type="binding site" evidence="17">
    <location>
        <position position="419"/>
    </location>
    <ligand>
        <name>(6S)-NADPHX</name>
        <dbReference type="ChEBI" id="CHEBI:64076"/>
    </ligand>
</feature>
<dbReference type="OrthoDB" id="9806925at2"/>
<keyword evidence="6 17" id="KW-0547">Nucleotide-binding</keyword>
<keyword evidence="23" id="KW-1185">Reference proteome</keyword>
<dbReference type="EMBL" id="FRAC01000007">
    <property type="protein sequence ID" value="SHJ87996.1"/>
    <property type="molecule type" value="Genomic_DNA"/>
</dbReference>
<dbReference type="EC" id="4.2.1.136" evidence="19"/>
<feature type="binding site" evidence="18">
    <location>
        <position position="146"/>
    </location>
    <ligand>
        <name>(6S)-NADPHX</name>
        <dbReference type="ChEBI" id="CHEBI:64076"/>
    </ligand>
</feature>
<keyword evidence="7 17" id="KW-0067">ATP-binding</keyword>
<comment type="subunit">
    <text evidence="17">Homotetramer.</text>
</comment>
<feature type="binding site" evidence="18">
    <location>
        <position position="168"/>
    </location>
    <ligand>
        <name>K(+)</name>
        <dbReference type="ChEBI" id="CHEBI:29103"/>
    </ligand>
</feature>
<feature type="binding site" evidence="17">
    <location>
        <position position="484"/>
    </location>
    <ligand>
        <name>AMP</name>
        <dbReference type="ChEBI" id="CHEBI:456215"/>
    </ligand>
</feature>
<dbReference type="GO" id="GO:0110051">
    <property type="term" value="P:metabolite repair"/>
    <property type="evidence" value="ECO:0007669"/>
    <property type="project" value="TreeGrafter"/>
</dbReference>
<evidence type="ECO:0000256" key="15">
    <source>
        <dbReference type="ARBA" id="ARBA00048238"/>
    </source>
</evidence>
<dbReference type="STRING" id="1121322.SAMN02745136_01214"/>
<dbReference type="RefSeq" id="WP_073273850.1">
    <property type="nucleotide sequence ID" value="NZ_FRAC01000007.1"/>
</dbReference>
<dbReference type="PIRSF" id="PIRSF017184">
    <property type="entry name" value="Nnr"/>
    <property type="match status" value="1"/>
</dbReference>
<evidence type="ECO:0000259" key="21">
    <source>
        <dbReference type="PROSITE" id="PS51385"/>
    </source>
</evidence>
<keyword evidence="12 17" id="KW-0456">Lyase</keyword>
<feature type="binding site" evidence="17">
    <location>
        <position position="334"/>
    </location>
    <ligand>
        <name>(6S)-NADPHX</name>
        <dbReference type="ChEBI" id="CHEBI:64076"/>
    </ligand>
</feature>
<evidence type="ECO:0000256" key="19">
    <source>
        <dbReference type="PIRNR" id="PIRNR017184"/>
    </source>
</evidence>
<dbReference type="AlphaFoldDB" id="A0A1M6MX28"/>
<feature type="binding site" evidence="18">
    <location>
        <begin position="135"/>
        <end position="141"/>
    </location>
    <ligand>
        <name>(6S)-NADPHX</name>
        <dbReference type="ChEBI" id="CHEBI:64076"/>
    </ligand>
</feature>
<dbReference type="InterPro" id="IPR036652">
    <property type="entry name" value="YjeF_N_dom_sf"/>
</dbReference>
<evidence type="ECO:0000313" key="22">
    <source>
        <dbReference type="EMBL" id="SHJ87996.1"/>
    </source>
</evidence>
<evidence type="ECO:0000256" key="12">
    <source>
        <dbReference type="ARBA" id="ARBA00023239"/>
    </source>
</evidence>
<evidence type="ECO:0000256" key="9">
    <source>
        <dbReference type="ARBA" id="ARBA00022958"/>
    </source>
</evidence>
<dbReference type="PANTHER" id="PTHR12592">
    <property type="entry name" value="ATP-DEPENDENT (S)-NAD(P)H-HYDRATE DEHYDRATASE FAMILY MEMBER"/>
    <property type="match status" value="1"/>
</dbReference>
<dbReference type="CDD" id="cd01171">
    <property type="entry name" value="YXKO-related"/>
    <property type="match status" value="1"/>
</dbReference>
<comment type="similarity">
    <text evidence="18">Belongs to the NnrE/AIBP family.</text>
</comment>
<dbReference type="PANTHER" id="PTHR12592:SF0">
    <property type="entry name" value="ATP-DEPENDENT (S)-NAD(P)H-HYDRATE DEHYDRATASE"/>
    <property type="match status" value="1"/>
</dbReference>
<dbReference type="InterPro" id="IPR004443">
    <property type="entry name" value="YjeF_N_dom"/>
</dbReference>
<dbReference type="GO" id="GO:0046496">
    <property type="term" value="P:nicotinamide nucleotide metabolic process"/>
    <property type="evidence" value="ECO:0007669"/>
    <property type="project" value="UniProtKB-UniRule"/>
</dbReference>
<comment type="cofactor">
    <cofactor evidence="17">
        <name>Mg(2+)</name>
        <dbReference type="ChEBI" id="CHEBI:18420"/>
    </cofactor>
</comment>
<evidence type="ECO:0000256" key="8">
    <source>
        <dbReference type="ARBA" id="ARBA00022857"/>
    </source>
</evidence>
<dbReference type="NCBIfam" id="TIGR00197">
    <property type="entry name" value="yjeF_nterm"/>
    <property type="match status" value="1"/>
</dbReference>
<evidence type="ECO:0000256" key="10">
    <source>
        <dbReference type="ARBA" id="ARBA00023027"/>
    </source>
</evidence>
<evidence type="ECO:0000256" key="13">
    <source>
        <dbReference type="ARBA" id="ARBA00023268"/>
    </source>
</evidence>
<evidence type="ECO:0000256" key="7">
    <source>
        <dbReference type="ARBA" id="ARBA00022840"/>
    </source>
</evidence>
<feature type="binding site" evidence="17">
    <location>
        <position position="485"/>
    </location>
    <ligand>
        <name>(6S)-NADPHX</name>
        <dbReference type="ChEBI" id="CHEBI:64076"/>
    </ligand>
</feature>
<keyword evidence="8 17" id="KW-0521">NADP</keyword>
<evidence type="ECO:0000256" key="18">
    <source>
        <dbReference type="HAMAP-Rule" id="MF_01966"/>
    </source>
</evidence>